<accession>A0ABR4GYF4</accession>
<organism evidence="2 3">
    <name type="scientific">Aspergillus granulosus</name>
    <dbReference type="NCBI Taxonomy" id="176169"/>
    <lineage>
        <taxon>Eukaryota</taxon>
        <taxon>Fungi</taxon>
        <taxon>Dikarya</taxon>
        <taxon>Ascomycota</taxon>
        <taxon>Pezizomycotina</taxon>
        <taxon>Eurotiomycetes</taxon>
        <taxon>Eurotiomycetidae</taxon>
        <taxon>Eurotiales</taxon>
        <taxon>Aspergillaceae</taxon>
        <taxon>Aspergillus</taxon>
        <taxon>Aspergillus subgen. Nidulantes</taxon>
    </lineage>
</organism>
<evidence type="ECO:0000313" key="2">
    <source>
        <dbReference type="EMBL" id="KAL2808233.1"/>
    </source>
</evidence>
<evidence type="ECO:0000313" key="3">
    <source>
        <dbReference type="Proteomes" id="UP001610334"/>
    </source>
</evidence>
<feature type="compositionally biased region" description="Basic and acidic residues" evidence="1">
    <location>
        <begin position="44"/>
        <end position="58"/>
    </location>
</feature>
<feature type="compositionally biased region" description="Basic and acidic residues" evidence="1">
    <location>
        <begin position="517"/>
        <end position="538"/>
    </location>
</feature>
<sequence length="766" mass="84589">MFAKPNATKKRSTADPALPTRASIKGEASEKKMPKVATLKSKLSLKDLRKEFRREKDVPLLSSLPKLGGRLSNEAKRPSSDADTHSLPDQNVNEAKLYVPKTRKDDVHPYSAPPHTSSFSESATTDKQSQDSILSFTPKVAPCLPEEGPEINHPFTVFSSGYNGKVREDQVDNQLFMAPRPPPLPPALPRKAKAREEQKINQNHIPMDESRSYGVSSHGCHLPPHPGHQNTETLEQQLAAHVDSLHYNINTAAQRLSKTFENSDIWTTDQILRKAETMTDVARAINFRTVTQAELVKDLSRFIVDVVHQETCQLENRMKAFVQQEIAKLKGEPGKLIASNVRTDPNQVQNSKSSGTDTLNQGGQGWAKTVMDSNKQGQYQNERTSRQMPMKREDSAFNKSDQRKPSVEPRQESKPVSGLRAKGQSIEQEPTDNIPTPTAAIRTPNPLNNNFVPVLTKCNTIKDPGEELSGSPGSKAAKLNISGLLPITEGSQTAERNRVTALQPESDTKSRGAISSEDLKTSRDKRMLRSFLRHKDNNHLGPGLRISRRTNEGHSPADQSQCPHLASLTPTKPFAFGNSASISNAVADSQIHRENYPSLVYQALPSPYQKQIMLDRESQIQSHTHSLCASYSHHNFDTKVSRSHSPPLPPPPSFISYGPSAARYAFGMSMATSASSSSFQDPRAYQGNMQCHSSTSVPQSSPPLSPHDQGQIQPHPQYYFGPYSAFTYGHGSNSLPHQFDGVEWNVNSAGNVPILNEAGYPVNNFF</sequence>
<feature type="region of interest" description="Disordered" evidence="1">
    <location>
        <begin position="1"/>
        <end position="132"/>
    </location>
</feature>
<comment type="caution">
    <text evidence="2">The sequence shown here is derived from an EMBL/GenBank/DDBJ whole genome shotgun (WGS) entry which is preliminary data.</text>
</comment>
<name>A0ABR4GYF4_9EURO</name>
<dbReference type="Proteomes" id="UP001610334">
    <property type="component" value="Unassembled WGS sequence"/>
</dbReference>
<protein>
    <submittedName>
        <fullName evidence="2">Uncharacterized protein</fullName>
    </submittedName>
</protein>
<gene>
    <name evidence="2" type="ORF">BJX63DRAFT_436290</name>
</gene>
<proteinExistence type="predicted"/>
<reference evidence="2 3" key="1">
    <citation type="submission" date="2024-07" db="EMBL/GenBank/DDBJ databases">
        <title>Section-level genome sequencing and comparative genomics of Aspergillus sections Usti and Cavernicolus.</title>
        <authorList>
            <consortium name="Lawrence Berkeley National Laboratory"/>
            <person name="Nybo J.L."/>
            <person name="Vesth T.C."/>
            <person name="Theobald S."/>
            <person name="Frisvad J.C."/>
            <person name="Larsen T.O."/>
            <person name="Kjaerboelling I."/>
            <person name="Rothschild-Mancinelli K."/>
            <person name="Lyhne E.K."/>
            <person name="Kogle M.E."/>
            <person name="Barry K."/>
            <person name="Clum A."/>
            <person name="Na H."/>
            <person name="Ledsgaard L."/>
            <person name="Lin J."/>
            <person name="Lipzen A."/>
            <person name="Kuo A."/>
            <person name="Riley R."/>
            <person name="Mondo S."/>
            <person name="Labutti K."/>
            <person name="Haridas S."/>
            <person name="Pangalinan J."/>
            <person name="Salamov A.A."/>
            <person name="Simmons B.A."/>
            <person name="Magnuson J.K."/>
            <person name="Chen J."/>
            <person name="Drula E."/>
            <person name="Henrissat B."/>
            <person name="Wiebenga A."/>
            <person name="Lubbers R.J."/>
            <person name="Gomes A.C."/>
            <person name="Makela M.R."/>
            <person name="Stajich J."/>
            <person name="Grigoriev I.V."/>
            <person name="Mortensen U.H."/>
            <person name="De Vries R.P."/>
            <person name="Baker S.E."/>
            <person name="Andersen M.R."/>
        </authorList>
    </citation>
    <scope>NUCLEOTIDE SEQUENCE [LARGE SCALE GENOMIC DNA]</scope>
    <source>
        <strain evidence="2 3">CBS 588.65</strain>
    </source>
</reference>
<feature type="compositionally biased region" description="Basic and acidic residues" evidence="1">
    <location>
        <begin position="390"/>
        <end position="413"/>
    </location>
</feature>
<keyword evidence="3" id="KW-1185">Reference proteome</keyword>
<feature type="region of interest" description="Disordered" evidence="1">
    <location>
        <begin position="337"/>
        <end position="447"/>
    </location>
</feature>
<feature type="compositionally biased region" description="Polar residues" evidence="1">
    <location>
        <begin position="114"/>
        <end position="132"/>
    </location>
</feature>
<feature type="compositionally biased region" description="Polar residues" evidence="1">
    <location>
        <begin position="371"/>
        <end position="382"/>
    </location>
</feature>
<feature type="compositionally biased region" description="Polar residues" evidence="1">
    <location>
        <begin position="425"/>
        <end position="436"/>
    </location>
</feature>
<feature type="compositionally biased region" description="Polar residues" evidence="1">
    <location>
        <begin position="687"/>
        <end position="699"/>
    </location>
</feature>
<feature type="region of interest" description="Disordered" evidence="1">
    <location>
        <begin position="677"/>
        <end position="713"/>
    </location>
</feature>
<dbReference type="EMBL" id="JBFXLT010000117">
    <property type="protein sequence ID" value="KAL2808233.1"/>
    <property type="molecule type" value="Genomic_DNA"/>
</dbReference>
<feature type="region of interest" description="Disordered" evidence="1">
    <location>
        <begin position="487"/>
        <end position="569"/>
    </location>
</feature>
<feature type="compositionally biased region" description="Basic and acidic residues" evidence="1">
    <location>
        <begin position="73"/>
        <end position="86"/>
    </location>
</feature>
<evidence type="ECO:0000256" key="1">
    <source>
        <dbReference type="SAM" id="MobiDB-lite"/>
    </source>
</evidence>
<feature type="compositionally biased region" description="Polar residues" evidence="1">
    <location>
        <begin position="340"/>
        <end position="361"/>
    </location>
</feature>